<dbReference type="InterPro" id="IPR036291">
    <property type="entry name" value="NAD(P)-bd_dom_sf"/>
</dbReference>
<keyword evidence="6 16" id="KW-0808">Transferase</keyword>
<feature type="binding site" evidence="16">
    <location>
        <position position="379"/>
    </location>
    <ligand>
        <name>S-adenosyl-L-methionine</name>
        <dbReference type="ChEBI" id="CHEBI:59789"/>
    </ligand>
</feature>
<dbReference type="SUPFAM" id="SSF75615">
    <property type="entry name" value="Siroheme synthase middle domains-like"/>
    <property type="match status" value="1"/>
</dbReference>
<comment type="similarity">
    <text evidence="2 18">Belongs to the precorrin methyltransferase family.</text>
</comment>
<feature type="binding site" evidence="16">
    <location>
        <position position="408"/>
    </location>
    <ligand>
        <name>S-adenosyl-L-methionine</name>
        <dbReference type="ChEBI" id="CHEBI:59789"/>
    </ligand>
</feature>
<dbReference type="FunFam" id="3.30.950.10:FF:000001">
    <property type="entry name" value="Siroheme synthase"/>
    <property type="match status" value="1"/>
</dbReference>
<dbReference type="EC" id="2.1.1.107" evidence="16"/>
<dbReference type="InterPro" id="IPR006366">
    <property type="entry name" value="CobA/CysG_C"/>
</dbReference>
<dbReference type="GO" id="GO:0009236">
    <property type="term" value="P:cobalamin biosynthetic process"/>
    <property type="evidence" value="ECO:0007669"/>
    <property type="project" value="UniProtKB-UniRule"/>
</dbReference>
<dbReference type="Proteomes" id="UP001223802">
    <property type="component" value="Chromosome"/>
</dbReference>
<reference evidence="22 23" key="1">
    <citation type="submission" date="2023-02" db="EMBL/GenBank/DDBJ databases">
        <title>Complete genome sequence of a novel bacterium Oceanimonas sp. NTOU-MSR1 isolated from marine coast sediment.</title>
        <authorList>
            <person name="Yang H.-T."/>
            <person name="Chen Y.-L."/>
            <person name="Ho Y.-N."/>
        </authorList>
    </citation>
    <scope>NUCLEOTIDE SEQUENCE [LARGE SCALE GENOMIC DNA]</scope>
    <source>
        <strain evidence="22 23">NTOU-MSR1</strain>
    </source>
</reference>
<dbReference type="FunFam" id="3.40.1010.10:FF:000001">
    <property type="entry name" value="Siroheme synthase"/>
    <property type="match status" value="1"/>
</dbReference>
<dbReference type="PROSITE" id="PS00839">
    <property type="entry name" value="SUMT_1"/>
    <property type="match status" value="1"/>
</dbReference>
<keyword evidence="7 16" id="KW-0949">S-adenosyl-L-methionine</keyword>
<dbReference type="PROSITE" id="PS00840">
    <property type="entry name" value="SUMT_2"/>
    <property type="match status" value="1"/>
</dbReference>
<dbReference type="GO" id="GO:0004851">
    <property type="term" value="F:uroporphyrin-III C-methyltransferase activity"/>
    <property type="evidence" value="ECO:0007669"/>
    <property type="project" value="UniProtKB-UniRule"/>
</dbReference>
<dbReference type="InterPro" id="IPR014776">
    <property type="entry name" value="4pyrrole_Mease_sub2"/>
</dbReference>
<dbReference type="InterPro" id="IPR012409">
    <property type="entry name" value="Sirohaem_synth"/>
</dbReference>
<dbReference type="PIRSF" id="PIRSF036426">
    <property type="entry name" value="Sirohaem_synth"/>
    <property type="match status" value="1"/>
</dbReference>
<keyword evidence="11 16" id="KW-0627">Porphyrin biosynthesis</keyword>
<feature type="region of interest" description="Precorrin-2 dehydrogenase / sirohydrochlorin ferrochelatase" evidence="16">
    <location>
        <begin position="1"/>
        <end position="202"/>
    </location>
</feature>
<evidence type="ECO:0000259" key="19">
    <source>
        <dbReference type="Pfam" id="PF00590"/>
    </source>
</evidence>
<evidence type="ECO:0000256" key="13">
    <source>
        <dbReference type="ARBA" id="ARBA00025705"/>
    </source>
</evidence>
<sequence>MEHLPLFISIEQRSCLVVGGGAVAARKARLLLSRGARLTVVAPELCAELKEQLPAFEWLQDSFDESHLDGRFLVVTATDSTEVNARVYQLANQRGLLVNKADDSKRSAVIFPSVVERFPLQVALSTGGKAPWLARLLRARIDALLPSHWGALAEVAGRLRQRVKNTLGSSDERRRFWARTQDDSTLNAYLKHGNLAAAEKWLQQEVQQPSSGEVILVGAGPGDSGLLTVKALNELQKADVVLYDQLVSDEIMALIRPEAERIPVGKKAGNHSVPQEQINQLLVDQARQGKRVVRLKGGDPFMFGRGAEELETLVAAGIRYQVVPGITAAAGATAYAGIPLTHRDHAQSAVFITGHCKKDGEEPDWASLASGRQTLVIYMGLMRSGHIQQRLLEHGLSAATPVALIERGTTRQQKVVRGELSELSELASRVESPALMVIGSVASLADSLAWFNTNADIPQAPLERAG</sequence>
<feature type="binding site" evidence="16">
    <location>
        <begin position="22"/>
        <end position="23"/>
    </location>
    <ligand>
        <name>NAD(+)</name>
        <dbReference type="ChEBI" id="CHEBI:57540"/>
    </ligand>
</feature>
<evidence type="ECO:0000256" key="15">
    <source>
        <dbReference type="ARBA" id="ARBA00060548"/>
    </source>
</evidence>
<evidence type="ECO:0000256" key="8">
    <source>
        <dbReference type="ARBA" id="ARBA00023002"/>
    </source>
</evidence>
<keyword evidence="10 16" id="KW-0456">Lyase</keyword>
<dbReference type="NCBIfam" id="TIGR01470">
    <property type="entry name" value="cysG_Nterm"/>
    <property type="match status" value="1"/>
</dbReference>
<dbReference type="InterPro" id="IPR035996">
    <property type="entry name" value="4pyrrol_Methylase_sf"/>
</dbReference>
<comment type="catalytic activity">
    <reaction evidence="16">
        <text>uroporphyrinogen III + 2 S-adenosyl-L-methionine = precorrin-2 + 2 S-adenosyl-L-homocysteine + H(+)</text>
        <dbReference type="Rhea" id="RHEA:32459"/>
        <dbReference type="ChEBI" id="CHEBI:15378"/>
        <dbReference type="ChEBI" id="CHEBI:57308"/>
        <dbReference type="ChEBI" id="CHEBI:57856"/>
        <dbReference type="ChEBI" id="CHEBI:58827"/>
        <dbReference type="ChEBI" id="CHEBI:59789"/>
        <dbReference type="EC" id="2.1.1.107"/>
    </reaction>
</comment>
<dbReference type="HAMAP" id="MF_01646">
    <property type="entry name" value="Siroheme_synth"/>
    <property type="match status" value="1"/>
</dbReference>
<dbReference type="EMBL" id="CP118224">
    <property type="protein sequence ID" value="WMC10236.1"/>
    <property type="molecule type" value="Genomic_DNA"/>
</dbReference>
<gene>
    <name evidence="16 22" type="primary">cysG</name>
    <name evidence="22" type="ORF">PU634_14275</name>
</gene>
<dbReference type="InterPro" id="IPR028281">
    <property type="entry name" value="Sirohaem_synthase_central"/>
</dbReference>
<comment type="function">
    <text evidence="16">Multifunctional enzyme that catalyzes the SAM-dependent methylations of uroporphyrinogen III at position C-2 and C-7 to form precorrin-2 via precorrin-1. Then it catalyzes the NAD-dependent ring dehydrogenation of precorrin-2 to yield sirohydrochlorin. Finally, it catalyzes the ferrochelation of sirohydrochlorin to yield siroheme.</text>
</comment>
<feature type="active site" description="Proton acceptor" evidence="16 17">
    <location>
        <position position="244"/>
    </location>
</feature>
<dbReference type="PANTHER" id="PTHR45790">
    <property type="entry name" value="SIROHEME SYNTHASE-RELATED"/>
    <property type="match status" value="1"/>
</dbReference>
<feature type="binding site" evidence="16">
    <location>
        <begin position="297"/>
        <end position="299"/>
    </location>
    <ligand>
        <name>S-adenosyl-L-methionine</name>
        <dbReference type="ChEBI" id="CHEBI:59789"/>
    </ligand>
</feature>
<dbReference type="Gene3D" id="3.40.1010.10">
    <property type="entry name" value="Cobalt-precorrin-4 Transmethylase, Domain 1"/>
    <property type="match status" value="1"/>
</dbReference>
<feature type="region of interest" description="Uroporphyrinogen-III C-methyltransferase" evidence="16">
    <location>
        <begin position="212"/>
        <end position="466"/>
    </location>
</feature>
<feature type="binding site" evidence="16">
    <location>
        <begin position="327"/>
        <end position="328"/>
    </location>
    <ligand>
        <name>S-adenosyl-L-methionine</name>
        <dbReference type="ChEBI" id="CHEBI:59789"/>
    </ligand>
</feature>
<evidence type="ECO:0000256" key="4">
    <source>
        <dbReference type="ARBA" id="ARBA00022573"/>
    </source>
</evidence>
<dbReference type="EC" id="1.3.1.76" evidence="16"/>
<dbReference type="Pfam" id="PF14824">
    <property type="entry name" value="Sirohm_synth_M"/>
    <property type="match status" value="1"/>
</dbReference>
<dbReference type="RefSeq" id="WP_306761439.1">
    <property type="nucleotide sequence ID" value="NZ_CP118224.1"/>
</dbReference>
<dbReference type="InterPro" id="IPR006367">
    <property type="entry name" value="Sirohaem_synthase_N"/>
</dbReference>
<comment type="similarity">
    <text evidence="16">In the C-terminal section; belongs to the precorrin methyltransferase family.</text>
</comment>
<evidence type="ECO:0000256" key="6">
    <source>
        <dbReference type="ARBA" id="ARBA00022679"/>
    </source>
</evidence>
<dbReference type="Pfam" id="PF13241">
    <property type="entry name" value="NAD_binding_7"/>
    <property type="match status" value="1"/>
</dbReference>
<dbReference type="NCBIfam" id="NF007922">
    <property type="entry name" value="PRK10637.1"/>
    <property type="match status" value="1"/>
</dbReference>
<evidence type="ECO:0000313" key="23">
    <source>
        <dbReference type="Proteomes" id="UP001223802"/>
    </source>
</evidence>
<dbReference type="GO" id="GO:0051266">
    <property type="term" value="F:sirohydrochlorin ferrochelatase activity"/>
    <property type="evidence" value="ECO:0007669"/>
    <property type="project" value="UniProtKB-EC"/>
</dbReference>
<feature type="domain" description="Tetrapyrrole methylase" evidence="19">
    <location>
        <begin position="214"/>
        <end position="423"/>
    </location>
</feature>
<comment type="pathway">
    <text evidence="13 16">Porphyrin-containing compound metabolism; siroheme biosynthesis; precorrin-2 from uroporphyrinogen III: step 1/1.</text>
</comment>
<feature type="binding site" evidence="16">
    <location>
        <position position="221"/>
    </location>
    <ligand>
        <name>S-adenosyl-L-methionine</name>
        <dbReference type="ChEBI" id="CHEBI:59789"/>
    </ligand>
</feature>
<evidence type="ECO:0000256" key="16">
    <source>
        <dbReference type="HAMAP-Rule" id="MF_01646"/>
    </source>
</evidence>
<dbReference type="SUPFAM" id="SSF53790">
    <property type="entry name" value="Tetrapyrrole methylase"/>
    <property type="match status" value="1"/>
</dbReference>
<keyword evidence="5 16" id="KW-0489">Methyltransferase</keyword>
<dbReference type="GO" id="GO:0043115">
    <property type="term" value="F:precorrin-2 dehydrogenase activity"/>
    <property type="evidence" value="ECO:0007669"/>
    <property type="project" value="UniProtKB-UniRule"/>
</dbReference>
<evidence type="ECO:0000256" key="3">
    <source>
        <dbReference type="ARBA" id="ARBA00022553"/>
    </source>
</evidence>
<dbReference type="NCBIfam" id="NF004790">
    <property type="entry name" value="PRK06136.1"/>
    <property type="match status" value="1"/>
</dbReference>
<dbReference type="InterPro" id="IPR003043">
    <property type="entry name" value="Uropor_MeTrfase_CS"/>
</dbReference>
<dbReference type="KEGG" id="ope:PU634_14275"/>
<comment type="similarity">
    <text evidence="16">In the N-terminal section; belongs to the precorrin-2 dehydrogenase / sirohydrochlorin ferrochelatase family.</text>
</comment>
<dbReference type="InterPro" id="IPR019478">
    <property type="entry name" value="Sirohaem_synthase_dimer_dom"/>
</dbReference>
<dbReference type="AlphaFoldDB" id="A0AA50KNA6"/>
<comment type="catalytic activity">
    <reaction evidence="14 16">
        <text>precorrin-2 + NAD(+) = sirohydrochlorin + NADH + 2 H(+)</text>
        <dbReference type="Rhea" id="RHEA:15613"/>
        <dbReference type="ChEBI" id="CHEBI:15378"/>
        <dbReference type="ChEBI" id="CHEBI:57540"/>
        <dbReference type="ChEBI" id="CHEBI:57945"/>
        <dbReference type="ChEBI" id="CHEBI:58351"/>
        <dbReference type="ChEBI" id="CHEBI:58827"/>
        <dbReference type="EC" id="1.3.1.76"/>
    </reaction>
</comment>
<keyword evidence="3" id="KW-0597">Phosphoprotein</keyword>
<dbReference type="InterPro" id="IPR000878">
    <property type="entry name" value="4pyrrol_Mease"/>
</dbReference>
<evidence type="ECO:0000256" key="9">
    <source>
        <dbReference type="ARBA" id="ARBA00023027"/>
    </source>
</evidence>
<dbReference type="Gene3D" id="3.30.950.10">
    <property type="entry name" value="Methyltransferase, Cobalt-precorrin-4 Transmethylase, Domain 2"/>
    <property type="match status" value="1"/>
</dbReference>
<dbReference type="GO" id="GO:0019354">
    <property type="term" value="P:siroheme biosynthetic process"/>
    <property type="evidence" value="ECO:0007669"/>
    <property type="project" value="UniProtKB-UniRule"/>
</dbReference>
<comment type="pathway">
    <text evidence="16">Cofactor biosynthesis; adenosylcobalamin biosynthesis; sirohydrochlorin from precorrin-2: step 1/1.</text>
</comment>
<comment type="catalytic activity">
    <reaction evidence="16">
        <text>siroheme + 2 H(+) = sirohydrochlorin + Fe(2+)</text>
        <dbReference type="Rhea" id="RHEA:24360"/>
        <dbReference type="ChEBI" id="CHEBI:15378"/>
        <dbReference type="ChEBI" id="CHEBI:29033"/>
        <dbReference type="ChEBI" id="CHEBI:58351"/>
        <dbReference type="ChEBI" id="CHEBI:60052"/>
        <dbReference type="EC" id="4.99.1.4"/>
    </reaction>
</comment>
<dbReference type="Gene3D" id="3.30.160.110">
    <property type="entry name" value="Siroheme synthase, domain 2"/>
    <property type="match status" value="1"/>
</dbReference>
<dbReference type="InterPro" id="IPR050161">
    <property type="entry name" value="Siro_Cobalamin_biosynth"/>
</dbReference>
<evidence type="ECO:0000256" key="1">
    <source>
        <dbReference type="ARBA" id="ARBA00005010"/>
    </source>
</evidence>
<evidence type="ECO:0000256" key="14">
    <source>
        <dbReference type="ARBA" id="ARBA00047561"/>
    </source>
</evidence>
<dbReference type="EC" id="4.99.1.4" evidence="16"/>
<keyword evidence="9 16" id="KW-0520">NAD</keyword>
<organism evidence="22 23">
    <name type="scientific">Oceanimonas pelagia</name>
    <dbReference type="NCBI Taxonomy" id="3028314"/>
    <lineage>
        <taxon>Bacteria</taxon>
        <taxon>Pseudomonadati</taxon>
        <taxon>Pseudomonadota</taxon>
        <taxon>Gammaproteobacteria</taxon>
        <taxon>Aeromonadales</taxon>
        <taxon>Aeromonadaceae</taxon>
        <taxon>Oceanimonas</taxon>
    </lineage>
</organism>
<comment type="caution">
    <text evidence="16">Lacks conserved residue(s) required for the propagation of feature annotation.</text>
</comment>
<dbReference type="NCBIfam" id="TIGR01469">
    <property type="entry name" value="cobA_cysG_Cterm"/>
    <property type="match status" value="1"/>
</dbReference>
<keyword evidence="4 16" id="KW-0169">Cobalamin biosynthesis</keyword>
<keyword evidence="8 16" id="KW-0560">Oxidoreductase</keyword>
<evidence type="ECO:0000313" key="22">
    <source>
        <dbReference type="EMBL" id="WMC10236.1"/>
    </source>
</evidence>
<evidence type="ECO:0000256" key="7">
    <source>
        <dbReference type="ARBA" id="ARBA00022691"/>
    </source>
</evidence>
<evidence type="ECO:0000256" key="10">
    <source>
        <dbReference type="ARBA" id="ARBA00023239"/>
    </source>
</evidence>
<protein>
    <recommendedName>
        <fullName evidence="16">Siroheme synthase</fullName>
    </recommendedName>
    <domain>
        <recommendedName>
            <fullName evidence="16">Uroporphyrinogen-III C-methyltransferase</fullName>
            <shortName evidence="16">Urogen III methylase</shortName>
            <ecNumber evidence="16">2.1.1.107</ecNumber>
        </recommendedName>
        <alternativeName>
            <fullName evidence="16">SUMT</fullName>
        </alternativeName>
        <alternativeName>
            <fullName evidence="16">Uroporphyrinogen III methylase</fullName>
            <shortName evidence="16">UROM</shortName>
        </alternativeName>
    </domain>
    <domain>
        <recommendedName>
            <fullName evidence="16">Precorrin-2 dehydrogenase</fullName>
            <ecNumber evidence="16">1.3.1.76</ecNumber>
        </recommendedName>
    </domain>
    <domain>
        <recommendedName>
            <fullName evidence="16">Sirohydrochlorin ferrochelatase</fullName>
            <ecNumber evidence="16">4.99.1.4</ecNumber>
        </recommendedName>
    </domain>
</protein>
<dbReference type="CDD" id="cd11642">
    <property type="entry name" value="SUMT"/>
    <property type="match status" value="1"/>
</dbReference>
<dbReference type="GO" id="GO:0051287">
    <property type="term" value="F:NAD binding"/>
    <property type="evidence" value="ECO:0007669"/>
    <property type="project" value="InterPro"/>
</dbReference>
<comment type="pathway">
    <text evidence="16">Porphyrin-containing compound metabolism; siroheme biosynthesis; siroheme from sirohydrochlorin: step 1/1.</text>
</comment>
<dbReference type="GO" id="GO:0032259">
    <property type="term" value="P:methylation"/>
    <property type="evidence" value="ECO:0007669"/>
    <property type="project" value="UniProtKB-KW"/>
</dbReference>
<evidence type="ECO:0000256" key="12">
    <source>
        <dbReference type="ARBA" id="ARBA00023268"/>
    </source>
</evidence>
<feature type="domain" description="Sirohaem synthase dimerisation" evidence="20">
    <location>
        <begin position="148"/>
        <end position="205"/>
    </location>
</feature>
<evidence type="ECO:0000256" key="17">
    <source>
        <dbReference type="PIRSR" id="PIRSR036426-1"/>
    </source>
</evidence>
<dbReference type="Gene3D" id="3.40.50.720">
    <property type="entry name" value="NAD(P)-binding Rossmann-like Domain"/>
    <property type="match status" value="1"/>
</dbReference>
<feature type="active site" description="Proton donor" evidence="16 17">
    <location>
        <position position="266"/>
    </location>
</feature>
<comment type="pathway">
    <text evidence="15 16">Cofactor biosynthesis; adenosylcobalamin biosynthesis; precorrin-2 from uroporphyrinogen III: step 1/1.</text>
</comment>
<evidence type="ECO:0000256" key="2">
    <source>
        <dbReference type="ARBA" id="ARBA00005879"/>
    </source>
</evidence>
<comment type="pathway">
    <text evidence="1 16">Porphyrin-containing compound metabolism; siroheme biosynthesis; sirohydrochlorin from precorrin-2: step 1/1.</text>
</comment>
<name>A0AA50KNA6_9GAMM</name>
<accession>A0AA50KNA6</accession>
<feature type="domain" description="Siroheme synthase central" evidence="21">
    <location>
        <begin position="117"/>
        <end position="143"/>
    </location>
</feature>
<keyword evidence="23" id="KW-1185">Reference proteome</keyword>
<evidence type="ECO:0000259" key="20">
    <source>
        <dbReference type="Pfam" id="PF10414"/>
    </source>
</evidence>
<proteinExistence type="inferred from homology"/>
<dbReference type="InterPro" id="IPR014777">
    <property type="entry name" value="4pyrrole_Mease_sub1"/>
</dbReference>
<dbReference type="InterPro" id="IPR037115">
    <property type="entry name" value="Sirohaem_synt_dimer_dom_sf"/>
</dbReference>
<feature type="binding site" evidence="16">
    <location>
        <begin position="43"/>
        <end position="44"/>
    </location>
    <ligand>
        <name>NAD(+)</name>
        <dbReference type="ChEBI" id="CHEBI:57540"/>
    </ligand>
</feature>
<dbReference type="Pfam" id="PF00590">
    <property type="entry name" value="TP_methylase"/>
    <property type="match status" value="1"/>
</dbReference>
<keyword evidence="12 16" id="KW-0511">Multifunctional enzyme</keyword>
<dbReference type="SUPFAM" id="SSF51735">
    <property type="entry name" value="NAD(P)-binding Rossmann-fold domains"/>
    <property type="match status" value="1"/>
</dbReference>
<dbReference type="Pfam" id="PF10414">
    <property type="entry name" value="CysG_dimeriser"/>
    <property type="match status" value="1"/>
</dbReference>
<evidence type="ECO:0000259" key="21">
    <source>
        <dbReference type="Pfam" id="PF14824"/>
    </source>
</evidence>
<dbReference type="Gene3D" id="1.10.8.210">
    <property type="entry name" value="Sirohaem synthase, dimerisation domain"/>
    <property type="match status" value="1"/>
</dbReference>
<dbReference type="PANTHER" id="PTHR45790:SF1">
    <property type="entry name" value="SIROHEME SYNTHASE"/>
    <property type="match status" value="1"/>
</dbReference>
<evidence type="ECO:0000256" key="5">
    <source>
        <dbReference type="ARBA" id="ARBA00022603"/>
    </source>
</evidence>
<evidence type="ECO:0000256" key="11">
    <source>
        <dbReference type="ARBA" id="ARBA00023244"/>
    </source>
</evidence>
<evidence type="ECO:0000256" key="18">
    <source>
        <dbReference type="RuleBase" id="RU003960"/>
    </source>
</evidence>